<evidence type="ECO:0000313" key="1">
    <source>
        <dbReference type="EMBL" id="RPA97782.1"/>
    </source>
</evidence>
<protein>
    <submittedName>
        <fullName evidence="1">Uncharacterized protein</fullName>
    </submittedName>
</protein>
<proteinExistence type="predicted"/>
<accession>A0A3N4JHN0</accession>
<dbReference type="AlphaFoldDB" id="A0A3N4JHN0"/>
<organism evidence="1 2">
    <name type="scientific">Choiromyces venosus 120613-1</name>
    <dbReference type="NCBI Taxonomy" id="1336337"/>
    <lineage>
        <taxon>Eukaryota</taxon>
        <taxon>Fungi</taxon>
        <taxon>Dikarya</taxon>
        <taxon>Ascomycota</taxon>
        <taxon>Pezizomycotina</taxon>
        <taxon>Pezizomycetes</taxon>
        <taxon>Pezizales</taxon>
        <taxon>Tuberaceae</taxon>
        <taxon>Choiromyces</taxon>
    </lineage>
</organism>
<reference evidence="1 2" key="1">
    <citation type="journal article" date="2018" name="Nat. Ecol. Evol.">
        <title>Pezizomycetes genomes reveal the molecular basis of ectomycorrhizal truffle lifestyle.</title>
        <authorList>
            <person name="Murat C."/>
            <person name="Payen T."/>
            <person name="Noel B."/>
            <person name="Kuo A."/>
            <person name="Morin E."/>
            <person name="Chen J."/>
            <person name="Kohler A."/>
            <person name="Krizsan K."/>
            <person name="Balestrini R."/>
            <person name="Da Silva C."/>
            <person name="Montanini B."/>
            <person name="Hainaut M."/>
            <person name="Levati E."/>
            <person name="Barry K.W."/>
            <person name="Belfiori B."/>
            <person name="Cichocki N."/>
            <person name="Clum A."/>
            <person name="Dockter R.B."/>
            <person name="Fauchery L."/>
            <person name="Guy J."/>
            <person name="Iotti M."/>
            <person name="Le Tacon F."/>
            <person name="Lindquist E.A."/>
            <person name="Lipzen A."/>
            <person name="Malagnac F."/>
            <person name="Mello A."/>
            <person name="Molinier V."/>
            <person name="Miyauchi S."/>
            <person name="Poulain J."/>
            <person name="Riccioni C."/>
            <person name="Rubini A."/>
            <person name="Sitrit Y."/>
            <person name="Splivallo R."/>
            <person name="Traeger S."/>
            <person name="Wang M."/>
            <person name="Zifcakova L."/>
            <person name="Wipf D."/>
            <person name="Zambonelli A."/>
            <person name="Paolocci F."/>
            <person name="Nowrousian M."/>
            <person name="Ottonello S."/>
            <person name="Baldrian P."/>
            <person name="Spatafora J.W."/>
            <person name="Henrissat B."/>
            <person name="Nagy L.G."/>
            <person name="Aury J.M."/>
            <person name="Wincker P."/>
            <person name="Grigoriev I.V."/>
            <person name="Bonfante P."/>
            <person name="Martin F.M."/>
        </authorList>
    </citation>
    <scope>NUCLEOTIDE SEQUENCE [LARGE SCALE GENOMIC DNA]</scope>
    <source>
        <strain evidence="1 2">120613-1</strain>
    </source>
</reference>
<dbReference type="EMBL" id="ML120401">
    <property type="protein sequence ID" value="RPA97782.1"/>
    <property type="molecule type" value="Genomic_DNA"/>
</dbReference>
<dbReference type="Proteomes" id="UP000276215">
    <property type="component" value="Unassembled WGS sequence"/>
</dbReference>
<sequence length="82" mass="9396">MVLVHEVSSWESIFKELDESERRSLASVGDRERSFEGEETKEVKEKKEGRAWEALKRELREAYEVPMAGCKCQNGSCGDQNS</sequence>
<keyword evidence="2" id="KW-1185">Reference proteome</keyword>
<gene>
    <name evidence="1" type="ORF">L873DRAFT_1809233</name>
</gene>
<evidence type="ECO:0000313" key="2">
    <source>
        <dbReference type="Proteomes" id="UP000276215"/>
    </source>
</evidence>
<name>A0A3N4JHN0_9PEZI</name>